<accession>A0A5C5BGB7</accession>
<dbReference type="InterPro" id="IPR025327">
    <property type="entry name" value="DUF4233"/>
</dbReference>
<evidence type="ECO:0000313" key="4">
    <source>
        <dbReference type="Proteomes" id="UP000313849"/>
    </source>
</evidence>
<evidence type="ECO:0000313" key="3">
    <source>
        <dbReference type="EMBL" id="TNU77330.1"/>
    </source>
</evidence>
<dbReference type="AlphaFoldDB" id="A0A5C5BGB7"/>
<sequence>MTDPDATSPDATDPGPPPRAPRSALRMFCSTVLGLEAFVVFFAAVAAYGLRSAPTPAILAVGAGAAVLCLVAAGSLRSRAGYVLGSAIQVALLVAGLLMADLRAHLLTVAVVFGVVWVVSLRVGARIDRERAERHVAELAHWRAAGGVDGTADGDADTERGTPADTGSAGDPGGTSATEPGR</sequence>
<dbReference type="Proteomes" id="UP000313849">
    <property type="component" value="Unassembled WGS sequence"/>
</dbReference>
<keyword evidence="2" id="KW-1133">Transmembrane helix</keyword>
<protein>
    <submittedName>
        <fullName evidence="3">DUF4233 domain-containing protein</fullName>
    </submittedName>
</protein>
<reference evidence="3 4" key="1">
    <citation type="submission" date="2019-06" db="EMBL/GenBank/DDBJ databases">
        <title>Draft genome sequence of Miniimonas arenae KCTC 19750T isolated from sea sand.</title>
        <authorList>
            <person name="Park S.-J."/>
        </authorList>
    </citation>
    <scope>NUCLEOTIDE SEQUENCE [LARGE SCALE GENOMIC DNA]</scope>
    <source>
        <strain evidence="3 4">KCTC 19750</strain>
    </source>
</reference>
<feature type="transmembrane region" description="Helical" evidence="2">
    <location>
        <begin position="80"/>
        <end position="100"/>
    </location>
</feature>
<keyword evidence="2" id="KW-0472">Membrane</keyword>
<dbReference type="Pfam" id="PF14017">
    <property type="entry name" value="DUF4233"/>
    <property type="match status" value="1"/>
</dbReference>
<proteinExistence type="predicted"/>
<feature type="transmembrane region" description="Helical" evidence="2">
    <location>
        <begin position="28"/>
        <end position="50"/>
    </location>
</feature>
<evidence type="ECO:0000256" key="2">
    <source>
        <dbReference type="SAM" id="Phobius"/>
    </source>
</evidence>
<gene>
    <name evidence="3" type="ORF">FH969_00765</name>
</gene>
<organism evidence="3 4">
    <name type="scientific">Miniimonas arenae</name>
    <dbReference type="NCBI Taxonomy" id="676201"/>
    <lineage>
        <taxon>Bacteria</taxon>
        <taxon>Bacillati</taxon>
        <taxon>Actinomycetota</taxon>
        <taxon>Actinomycetes</taxon>
        <taxon>Micrococcales</taxon>
        <taxon>Beutenbergiaceae</taxon>
        <taxon>Miniimonas</taxon>
    </lineage>
</organism>
<feature type="compositionally biased region" description="Low complexity" evidence="1">
    <location>
        <begin position="1"/>
        <end position="13"/>
    </location>
</feature>
<feature type="region of interest" description="Disordered" evidence="1">
    <location>
        <begin position="148"/>
        <end position="182"/>
    </location>
</feature>
<feature type="transmembrane region" description="Helical" evidence="2">
    <location>
        <begin position="106"/>
        <end position="125"/>
    </location>
</feature>
<dbReference type="OrthoDB" id="3267755at2"/>
<name>A0A5C5BGB7_9MICO</name>
<feature type="transmembrane region" description="Helical" evidence="2">
    <location>
        <begin position="56"/>
        <end position="73"/>
    </location>
</feature>
<keyword evidence="4" id="KW-1185">Reference proteome</keyword>
<dbReference type="RefSeq" id="WP_139985417.1">
    <property type="nucleotide sequence ID" value="NZ_VENP01000001.1"/>
</dbReference>
<dbReference type="EMBL" id="VENP01000001">
    <property type="protein sequence ID" value="TNU77330.1"/>
    <property type="molecule type" value="Genomic_DNA"/>
</dbReference>
<comment type="caution">
    <text evidence="3">The sequence shown here is derived from an EMBL/GenBank/DDBJ whole genome shotgun (WGS) entry which is preliminary data.</text>
</comment>
<feature type="region of interest" description="Disordered" evidence="1">
    <location>
        <begin position="1"/>
        <end position="22"/>
    </location>
</feature>
<evidence type="ECO:0000256" key="1">
    <source>
        <dbReference type="SAM" id="MobiDB-lite"/>
    </source>
</evidence>
<keyword evidence="2" id="KW-0812">Transmembrane</keyword>